<dbReference type="EC" id="3.5.1.-" evidence="5"/>
<proteinExistence type="inferred from homology"/>
<dbReference type="Gene3D" id="2.30.120.10">
    <property type="match status" value="1"/>
</dbReference>
<dbReference type="InterPro" id="IPR043147">
    <property type="entry name" value="Penicillin_amidase_A-knob"/>
</dbReference>
<dbReference type="Gene3D" id="3.60.20.10">
    <property type="entry name" value="Glutamine Phosphoribosylpyrophosphate, subunit 1, domain 1"/>
    <property type="match status" value="1"/>
</dbReference>
<sequence length="812" mass="86627">MPGTTHDPLRTGRRTRRTGRMLGAYLTAILLTVLPGASGAVADAGQSTGTPRATLRYTESGVPHILARNFTDLGYGYGYAVAKDNICVLADNFLSVGAERSRYFGPDGAANTTLTSASDNLTSDLHFQRINDSGAVERLGGRPAPQGPRQEMRDIVTGYAQGYNRYLARTGRDGITDPACHGAAWVRPITGTDVYRLFYALMNWTGQGALADGIVGAEPAPGAAPVPADARTADRIEAGLDRTLRADGKGSNGIAVGADGAAGSHSVLLGNPHFPWRGAGRFWQVQLTVPGKLDVSGAGLLGTPFVQKGFNDQIAWTHTLATPRTFGLYEVHLVPGDPTSYLVDGVKEKMTPRTVRVQAKAPDGSLTEVRRTLYETRYGPMINRAVGVGLPWNAATGYALRDANDTNLRGLNTWFGFATARSTADIERSLSATQGAPWINTMATDRAGHAFYGDIQVVPHVTDAQAESCGTPLGKELFPKTGLPVLDGSKSSCAWGSDPDSVEPGLFSPKRLPSLTRQDYVLNSNDSPWLANPHAPLTGYPRIVGDVGTPRSVRTRESLATVEETLQGKGFTKKSMQRMLFTDRSRTAVLAAADTATMCAAFPDGKAPSGNGPVDIDRACRALADWDHTYSLTSRGSLLFERFVLKLATVPGGLWNVPFDPADPVGTPNSLKTTNPEVRRAFGDAAAELHAAGIPLDAALGDHQYVVRGTDRIPMHGAPEALGVLDLITPVWDPGRGNVDVRTGSSYLQVVSFTDDPCPDVSTLVTTSQSADPGSPYYADQTKLYSSGEWLPSRFCEKDILASPDLEVTELS</sequence>
<gene>
    <name evidence="5" type="ORF">ACH4GP_09260</name>
</gene>
<keyword evidence="4" id="KW-0865">Zymogen</keyword>
<keyword evidence="3 5" id="KW-0378">Hydrolase</keyword>
<comment type="caution">
    <text evidence="5">The sequence shown here is derived from an EMBL/GenBank/DDBJ whole genome shotgun (WGS) entry which is preliminary data.</text>
</comment>
<dbReference type="SUPFAM" id="SSF56235">
    <property type="entry name" value="N-terminal nucleophile aminohydrolases (Ntn hydrolases)"/>
    <property type="match status" value="1"/>
</dbReference>
<keyword evidence="2" id="KW-0732">Signal</keyword>
<keyword evidence="6" id="KW-1185">Reference proteome</keyword>
<dbReference type="Gene3D" id="1.10.439.10">
    <property type="entry name" value="Penicillin Amidohydrolase, domain 1"/>
    <property type="match status" value="1"/>
</dbReference>
<dbReference type="InterPro" id="IPR043146">
    <property type="entry name" value="Penicillin_amidase_N_B-knob"/>
</dbReference>
<dbReference type="GO" id="GO:0016787">
    <property type="term" value="F:hydrolase activity"/>
    <property type="evidence" value="ECO:0007669"/>
    <property type="project" value="UniProtKB-KW"/>
</dbReference>
<reference evidence="5 6" key="1">
    <citation type="submission" date="2024-10" db="EMBL/GenBank/DDBJ databases">
        <title>The Natural Products Discovery Center: Release of the First 8490 Sequenced Strains for Exploring Actinobacteria Biosynthetic Diversity.</title>
        <authorList>
            <person name="Kalkreuter E."/>
            <person name="Kautsar S.A."/>
            <person name="Yang D."/>
            <person name="Bader C.D."/>
            <person name="Teijaro C.N."/>
            <person name="Fluegel L."/>
            <person name="Davis C.M."/>
            <person name="Simpson J.R."/>
            <person name="Lauterbach L."/>
            <person name="Steele A.D."/>
            <person name="Gui C."/>
            <person name="Meng S."/>
            <person name="Li G."/>
            <person name="Viehrig K."/>
            <person name="Ye F."/>
            <person name="Su P."/>
            <person name="Kiefer A.F."/>
            <person name="Nichols A."/>
            <person name="Cepeda A.J."/>
            <person name="Yan W."/>
            <person name="Fan B."/>
            <person name="Jiang Y."/>
            <person name="Adhikari A."/>
            <person name="Zheng C.-J."/>
            <person name="Schuster L."/>
            <person name="Cowan T.M."/>
            <person name="Smanski M.J."/>
            <person name="Chevrette M.G."/>
            <person name="De Carvalho L.P.S."/>
            <person name="Shen B."/>
        </authorList>
    </citation>
    <scope>NUCLEOTIDE SEQUENCE [LARGE SCALE GENOMIC DNA]</scope>
    <source>
        <strain evidence="5 6">NPDC018013</strain>
    </source>
</reference>
<dbReference type="InterPro" id="IPR029055">
    <property type="entry name" value="Ntn_hydrolases_N"/>
</dbReference>
<name>A0ABW7R946_9ACTN</name>
<dbReference type="EMBL" id="JBIRGH010000004">
    <property type="protein sequence ID" value="MFH8584566.1"/>
    <property type="molecule type" value="Genomic_DNA"/>
</dbReference>
<organism evidence="5 6">
    <name type="scientific">Streptomyces celluloflavus</name>
    <dbReference type="NCBI Taxonomy" id="58344"/>
    <lineage>
        <taxon>Bacteria</taxon>
        <taxon>Bacillati</taxon>
        <taxon>Actinomycetota</taxon>
        <taxon>Actinomycetes</taxon>
        <taxon>Kitasatosporales</taxon>
        <taxon>Streptomycetaceae</taxon>
        <taxon>Streptomyces</taxon>
    </lineage>
</organism>
<dbReference type="InterPro" id="IPR023343">
    <property type="entry name" value="Penicillin_amidase_dom1"/>
</dbReference>
<dbReference type="InterPro" id="IPR002692">
    <property type="entry name" value="S45"/>
</dbReference>
<dbReference type="PANTHER" id="PTHR34218">
    <property type="entry name" value="PEPTIDASE S45 PENICILLIN AMIDASE"/>
    <property type="match status" value="1"/>
</dbReference>
<evidence type="ECO:0000313" key="5">
    <source>
        <dbReference type="EMBL" id="MFH8584566.1"/>
    </source>
</evidence>
<dbReference type="Proteomes" id="UP001610990">
    <property type="component" value="Unassembled WGS sequence"/>
</dbReference>
<evidence type="ECO:0000256" key="1">
    <source>
        <dbReference type="ARBA" id="ARBA00006586"/>
    </source>
</evidence>
<comment type="similarity">
    <text evidence="1">Belongs to the peptidase S45 family.</text>
</comment>
<dbReference type="RefSeq" id="WP_367429714.1">
    <property type="nucleotide sequence ID" value="NZ_CP108413.1"/>
</dbReference>
<evidence type="ECO:0000256" key="3">
    <source>
        <dbReference type="ARBA" id="ARBA00022801"/>
    </source>
</evidence>
<dbReference type="Pfam" id="PF01804">
    <property type="entry name" value="Penicil_amidase"/>
    <property type="match status" value="1"/>
</dbReference>
<accession>A0ABW7R946</accession>
<evidence type="ECO:0000256" key="2">
    <source>
        <dbReference type="ARBA" id="ARBA00022729"/>
    </source>
</evidence>
<dbReference type="PANTHER" id="PTHR34218:SF3">
    <property type="entry name" value="ACYL-HOMOSERINE LACTONE ACYLASE PVDQ"/>
    <property type="match status" value="1"/>
</dbReference>
<evidence type="ECO:0000256" key="4">
    <source>
        <dbReference type="ARBA" id="ARBA00023145"/>
    </source>
</evidence>
<dbReference type="Gene3D" id="1.10.1400.10">
    <property type="match status" value="1"/>
</dbReference>
<evidence type="ECO:0000313" key="6">
    <source>
        <dbReference type="Proteomes" id="UP001610990"/>
    </source>
</evidence>
<protein>
    <submittedName>
        <fullName evidence="5">Penicillin acylase family protein</fullName>
        <ecNumber evidence="5">3.5.1.-</ecNumber>
    </submittedName>
</protein>